<evidence type="ECO:0000313" key="4">
    <source>
        <dbReference type="Proteomes" id="UP001180020"/>
    </source>
</evidence>
<feature type="compositionally biased region" description="Basic and acidic residues" evidence="2">
    <location>
        <begin position="331"/>
        <end position="342"/>
    </location>
</feature>
<dbReference type="Pfam" id="PF03398">
    <property type="entry name" value="Ist1"/>
    <property type="match status" value="1"/>
</dbReference>
<dbReference type="GO" id="GO:0015031">
    <property type="term" value="P:protein transport"/>
    <property type="evidence" value="ECO:0007669"/>
    <property type="project" value="InterPro"/>
</dbReference>
<feature type="compositionally biased region" description="Basic and acidic residues" evidence="2">
    <location>
        <begin position="517"/>
        <end position="532"/>
    </location>
</feature>
<feature type="compositionally biased region" description="Basic and acidic residues" evidence="2">
    <location>
        <begin position="371"/>
        <end position="404"/>
    </location>
</feature>
<dbReference type="PANTHER" id="PTHR12161">
    <property type="entry name" value="IST1 FAMILY MEMBER"/>
    <property type="match status" value="1"/>
</dbReference>
<reference evidence="3" key="2">
    <citation type="submission" date="2023-06" db="EMBL/GenBank/DDBJ databases">
        <authorList>
            <person name="Ma L."/>
            <person name="Liu K.-W."/>
            <person name="Li Z."/>
            <person name="Hsiao Y.-Y."/>
            <person name="Qi Y."/>
            <person name="Fu T."/>
            <person name="Tang G."/>
            <person name="Zhang D."/>
            <person name="Sun W.-H."/>
            <person name="Liu D.-K."/>
            <person name="Li Y."/>
            <person name="Chen G.-Z."/>
            <person name="Liu X.-D."/>
            <person name="Liao X.-Y."/>
            <person name="Jiang Y.-T."/>
            <person name="Yu X."/>
            <person name="Hao Y."/>
            <person name="Huang J."/>
            <person name="Zhao X.-W."/>
            <person name="Ke S."/>
            <person name="Chen Y.-Y."/>
            <person name="Wu W.-L."/>
            <person name="Hsu J.-L."/>
            <person name="Lin Y.-F."/>
            <person name="Huang M.-D."/>
            <person name="Li C.-Y."/>
            <person name="Huang L."/>
            <person name="Wang Z.-W."/>
            <person name="Zhao X."/>
            <person name="Zhong W.-Y."/>
            <person name="Peng D.-H."/>
            <person name="Ahmad S."/>
            <person name="Lan S."/>
            <person name="Zhang J.-S."/>
            <person name="Tsai W.-C."/>
            <person name="Van De Peer Y."/>
            <person name="Liu Z.-J."/>
        </authorList>
    </citation>
    <scope>NUCLEOTIDE SEQUENCE</scope>
    <source>
        <strain evidence="3">CP</strain>
        <tissue evidence="3">Leaves</tissue>
    </source>
</reference>
<evidence type="ECO:0008006" key="5">
    <source>
        <dbReference type="Google" id="ProtNLM"/>
    </source>
</evidence>
<evidence type="ECO:0000313" key="3">
    <source>
        <dbReference type="EMBL" id="KAK1315602.1"/>
    </source>
</evidence>
<feature type="compositionally biased region" description="Basic residues" evidence="2">
    <location>
        <begin position="405"/>
        <end position="416"/>
    </location>
</feature>
<sequence>MFDSLLGRRFSSKCKSSIKDIKERLAPQKNRKAAQVKFLKKDVADLISRGQDNDAFVRAEVLLTEMNKLSCYEMIEQSCNGILKQLSCLQKQRECPPESMEDVSTLIYAAARFPDLPELCNLRHVFTERYGSSMESYVNAEFVEKMGKSASMNKKLQLMRDISEEFSIQWNSRAFEFKMSNPGVQASDRPSKGNLLHSVNNETTIKKGDHEIPSEGGFDLSPKSTTKKEYVKRRDIKIESRDIKLESRDIHIVSSTMNDIRKDPSKKTTKAFEKENPKPNSTDNLVTLPIKNRNSKIGPHVEDVQTKCIDPSSNAGAGYRYQNTQMGSERVIQEERVDEKAKPNVSSYRNIPPPYVKPNGVSKQVGADQNKPADEHKPERAQEKSDDIERGKEERKLGGEDLSKPKPRSVRRRNPRVIHIEEDDGAKIEGGRRRHALMSVPTLDDDLGRPTYDEDRVVVGDQDVSGRRRHTPRSVPTLNDDLGRPTYDDDDIVVVDDQHAIGGRTHNTRQRASSYTNDRERVESHGEEKVMDTRNTSGRRRRGMRHGFSTFDDERDEDEMIMDNLLIHYSKKGLSDKSYTPRPLRAKPPNLHVNKGGDLPPCRNDGAQLAVEVGHPPVRAVSLPPTSDNPKEVAKVPVRAASLQPDLLSPMGKHVHPKLPDYDELAAQFNALKKM</sequence>
<keyword evidence="4" id="KW-1185">Reference proteome</keyword>
<dbReference type="Proteomes" id="UP001180020">
    <property type="component" value="Unassembled WGS sequence"/>
</dbReference>
<dbReference type="PANTHER" id="PTHR12161:SF14">
    <property type="entry name" value="REGULATOR OF VPS4 ACTIVITY IN THE MVB PATHWAY PROTEIN"/>
    <property type="match status" value="1"/>
</dbReference>
<feature type="compositionally biased region" description="Basic and acidic residues" evidence="2">
    <location>
        <begin position="260"/>
        <end position="277"/>
    </location>
</feature>
<dbReference type="InterPro" id="IPR005061">
    <property type="entry name" value="Ist1"/>
</dbReference>
<gene>
    <name evidence="3" type="ORF">QJS10_CPA05g01346</name>
</gene>
<name>A0AAV9EQS8_ACOCL</name>
<feature type="region of interest" description="Disordered" evidence="2">
    <location>
        <begin position="502"/>
        <end position="546"/>
    </location>
</feature>
<dbReference type="AlphaFoldDB" id="A0AAV9EQS8"/>
<dbReference type="EMBL" id="JAUJYO010000005">
    <property type="protein sequence ID" value="KAK1315602.1"/>
    <property type="molecule type" value="Genomic_DNA"/>
</dbReference>
<organism evidence="3 4">
    <name type="scientific">Acorus calamus</name>
    <name type="common">Sweet flag</name>
    <dbReference type="NCBI Taxonomy" id="4465"/>
    <lineage>
        <taxon>Eukaryota</taxon>
        <taxon>Viridiplantae</taxon>
        <taxon>Streptophyta</taxon>
        <taxon>Embryophyta</taxon>
        <taxon>Tracheophyta</taxon>
        <taxon>Spermatophyta</taxon>
        <taxon>Magnoliopsida</taxon>
        <taxon>Liliopsida</taxon>
        <taxon>Acoraceae</taxon>
        <taxon>Acorus</taxon>
    </lineage>
</organism>
<dbReference type="FunFam" id="1.20.1260.60:FF:000002">
    <property type="entry name" value="Vacuolar protein sorting-associated protein IST1"/>
    <property type="match status" value="1"/>
</dbReference>
<feature type="compositionally biased region" description="Polar residues" evidence="2">
    <location>
        <begin position="311"/>
        <end position="327"/>
    </location>
</feature>
<feature type="region of interest" description="Disordered" evidence="2">
    <location>
        <begin position="465"/>
        <end position="484"/>
    </location>
</feature>
<dbReference type="Gene3D" id="1.20.1260.60">
    <property type="entry name" value="Vacuolar protein sorting-associated protein Ist1"/>
    <property type="match status" value="1"/>
</dbReference>
<protein>
    <recommendedName>
        <fullName evidence="5">IST1-like protein</fullName>
    </recommendedName>
</protein>
<evidence type="ECO:0000256" key="2">
    <source>
        <dbReference type="SAM" id="MobiDB-lite"/>
    </source>
</evidence>
<feature type="region of interest" description="Disordered" evidence="2">
    <location>
        <begin position="260"/>
        <end position="285"/>
    </location>
</feature>
<proteinExistence type="inferred from homology"/>
<reference evidence="3" key="1">
    <citation type="journal article" date="2023" name="Nat. Commun.">
        <title>Diploid and tetraploid genomes of Acorus and the evolution of monocots.</title>
        <authorList>
            <person name="Ma L."/>
            <person name="Liu K.W."/>
            <person name="Li Z."/>
            <person name="Hsiao Y.Y."/>
            <person name="Qi Y."/>
            <person name="Fu T."/>
            <person name="Tang G.D."/>
            <person name="Zhang D."/>
            <person name="Sun W.H."/>
            <person name="Liu D.K."/>
            <person name="Li Y."/>
            <person name="Chen G.Z."/>
            <person name="Liu X.D."/>
            <person name="Liao X.Y."/>
            <person name="Jiang Y.T."/>
            <person name="Yu X."/>
            <person name="Hao Y."/>
            <person name="Huang J."/>
            <person name="Zhao X.W."/>
            <person name="Ke S."/>
            <person name="Chen Y.Y."/>
            <person name="Wu W.L."/>
            <person name="Hsu J.L."/>
            <person name="Lin Y.F."/>
            <person name="Huang M.D."/>
            <person name="Li C.Y."/>
            <person name="Huang L."/>
            <person name="Wang Z.W."/>
            <person name="Zhao X."/>
            <person name="Zhong W.Y."/>
            <person name="Peng D.H."/>
            <person name="Ahmad S."/>
            <person name="Lan S."/>
            <person name="Zhang J.S."/>
            <person name="Tsai W.C."/>
            <person name="Van de Peer Y."/>
            <person name="Liu Z.J."/>
        </authorList>
    </citation>
    <scope>NUCLEOTIDE SEQUENCE</scope>
    <source>
        <strain evidence="3">CP</strain>
    </source>
</reference>
<accession>A0AAV9EQS8</accession>
<feature type="region of interest" description="Disordered" evidence="2">
    <location>
        <begin position="307"/>
        <end position="433"/>
    </location>
</feature>
<evidence type="ECO:0000256" key="1">
    <source>
        <dbReference type="ARBA" id="ARBA00005536"/>
    </source>
</evidence>
<dbReference type="InterPro" id="IPR042277">
    <property type="entry name" value="IST1-like"/>
</dbReference>
<feature type="region of interest" description="Disordered" evidence="2">
    <location>
        <begin position="576"/>
        <end position="598"/>
    </location>
</feature>
<comment type="similarity">
    <text evidence="1">Belongs to the IST1 family.</text>
</comment>
<comment type="caution">
    <text evidence="3">The sequence shown here is derived from an EMBL/GenBank/DDBJ whole genome shotgun (WGS) entry which is preliminary data.</text>
</comment>